<dbReference type="Pfam" id="PF08659">
    <property type="entry name" value="KR"/>
    <property type="match status" value="1"/>
</dbReference>
<dbReference type="Pfam" id="PF23297">
    <property type="entry name" value="ACP_SdgA_C"/>
    <property type="match status" value="1"/>
</dbReference>
<dbReference type="InterPro" id="IPR036291">
    <property type="entry name" value="NAD(P)-bd_dom_sf"/>
</dbReference>
<dbReference type="Proteomes" id="UP001165189">
    <property type="component" value="Unassembled WGS sequence"/>
</dbReference>
<evidence type="ECO:0000313" key="5">
    <source>
        <dbReference type="Proteomes" id="UP001165189"/>
    </source>
</evidence>
<dbReference type="InterPro" id="IPR036736">
    <property type="entry name" value="ACP-like_sf"/>
</dbReference>
<protein>
    <submittedName>
        <fullName evidence="4">Unnamed protein product</fullName>
    </submittedName>
</protein>
<dbReference type="Gene3D" id="3.40.50.720">
    <property type="entry name" value="NAD(P)-binding Rossmann-like Domain"/>
    <property type="match status" value="1"/>
</dbReference>
<dbReference type="SMART" id="SM00822">
    <property type="entry name" value="PKS_KR"/>
    <property type="match status" value="1"/>
</dbReference>
<evidence type="ECO:0000256" key="1">
    <source>
        <dbReference type="ARBA" id="ARBA00022450"/>
    </source>
</evidence>
<keyword evidence="1" id="KW-0596">Phosphopantetheine</keyword>
<feature type="domain" description="Carrier" evidence="3">
    <location>
        <begin position="195"/>
        <end position="272"/>
    </location>
</feature>
<gene>
    <name evidence="4" type="ORF">Aory05_000025900</name>
</gene>
<evidence type="ECO:0000313" key="4">
    <source>
        <dbReference type="EMBL" id="GMG41013.1"/>
    </source>
</evidence>
<evidence type="ECO:0000259" key="3">
    <source>
        <dbReference type="PROSITE" id="PS50075"/>
    </source>
</evidence>
<evidence type="ECO:0000256" key="2">
    <source>
        <dbReference type="ARBA" id="ARBA00022553"/>
    </source>
</evidence>
<dbReference type="EMBL" id="BSYB01000001">
    <property type="protein sequence ID" value="GMG41013.1"/>
    <property type="molecule type" value="Genomic_DNA"/>
</dbReference>
<dbReference type="SUPFAM" id="SSF47336">
    <property type="entry name" value="ACP-like"/>
    <property type="match status" value="1"/>
</dbReference>
<dbReference type="InterPro" id="IPR013968">
    <property type="entry name" value="PKS_KR"/>
</dbReference>
<keyword evidence="5" id="KW-1185">Reference proteome</keyword>
<comment type="caution">
    <text evidence="4">The sequence shown here is derived from an EMBL/GenBank/DDBJ whole genome shotgun (WGS) entry which is preliminary data.</text>
</comment>
<dbReference type="InterPro" id="IPR050091">
    <property type="entry name" value="PKS_NRPS_Biosynth_Enz"/>
</dbReference>
<dbReference type="PROSITE" id="PS00012">
    <property type="entry name" value="PHOSPHOPANTETHEINE"/>
    <property type="match status" value="1"/>
</dbReference>
<accession>A0ABQ6KDV2</accession>
<name>A0ABQ6KDV2_ASPOZ</name>
<dbReference type="InterPro" id="IPR009081">
    <property type="entry name" value="PP-bd_ACP"/>
</dbReference>
<keyword evidence="2" id="KW-0597">Phosphoprotein</keyword>
<dbReference type="PROSITE" id="PS50075">
    <property type="entry name" value="CARRIER"/>
    <property type="match status" value="1"/>
</dbReference>
<dbReference type="Gene3D" id="1.10.1200.10">
    <property type="entry name" value="ACP-like"/>
    <property type="match status" value="1"/>
</dbReference>
<dbReference type="PANTHER" id="PTHR43775:SF13">
    <property type="entry name" value="POLYKETIDE SYNTHASE 1"/>
    <property type="match status" value="1"/>
</dbReference>
<sequence length="293" mass="31695">MQYDDYRAVISPKVDGLWNLHHTLKEAQQHLDFFVNLSSVSGVIGNRGQAAYAAASTFMSAFARAQLAGGYPYTNIDLGPVKGIGYLAERKGTVNEVLDTLETQGVEEEELHALLAGAISGKMLNTCNGHCVTSLEIAASSPADQGPFWMVDPRFSHLVRASIAARAASESDDNDQQTAAVPLATAVRKAGKREAAQALIIDALGQKMSTLLMVPLEDIIPSKSISSYGLDSLVAIEVRNWVFRELESYLQIMEIVSAPSLFYLADRVICKSKILQHLQLNDGQGEGELGISK</sequence>
<organism evidence="4 5">
    <name type="scientific">Aspergillus oryzae var. brunneus</name>
    <dbReference type="NCBI Taxonomy" id="332754"/>
    <lineage>
        <taxon>Eukaryota</taxon>
        <taxon>Fungi</taxon>
        <taxon>Dikarya</taxon>
        <taxon>Ascomycota</taxon>
        <taxon>Pezizomycotina</taxon>
        <taxon>Eurotiomycetes</taxon>
        <taxon>Eurotiomycetidae</taxon>
        <taxon>Eurotiales</taxon>
        <taxon>Aspergillaceae</taxon>
        <taxon>Aspergillus</taxon>
        <taxon>Aspergillus subgen. Circumdati</taxon>
    </lineage>
</organism>
<dbReference type="PANTHER" id="PTHR43775">
    <property type="entry name" value="FATTY ACID SYNTHASE"/>
    <property type="match status" value="1"/>
</dbReference>
<dbReference type="SUPFAM" id="SSF51735">
    <property type="entry name" value="NAD(P)-binding Rossmann-fold domains"/>
    <property type="match status" value="1"/>
</dbReference>
<proteinExistence type="predicted"/>
<dbReference type="InterPro" id="IPR057326">
    <property type="entry name" value="KR_dom"/>
</dbReference>
<reference evidence="4" key="1">
    <citation type="submission" date="2023-04" db="EMBL/GenBank/DDBJ databases">
        <title>Aspergillus oryzae var. brunneus NBRC 4377.</title>
        <authorList>
            <person name="Ichikawa N."/>
            <person name="Sato H."/>
            <person name="Tonouchi N."/>
        </authorList>
    </citation>
    <scope>NUCLEOTIDE SEQUENCE</scope>
    <source>
        <strain evidence="4">NBRC 4377</strain>
    </source>
</reference>
<dbReference type="InterPro" id="IPR006162">
    <property type="entry name" value="Ppantetheine_attach_site"/>
</dbReference>